<dbReference type="VEuPathDB" id="TriTrypDB:BSAL_88945"/>
<dbReference type="AlphaFoldDB" id="A0A0S4J8V8"/>
<organism evidence="2 3">
    <name type="scientific">Bodo saltans</name>
    <name type="common">Flagellated protozoan</name>
    <dbReference type="NCBI Taxonomy" id="75058"/>
    <lineage>
        <taxon>Eukaryota</taxon>
        <taxon>Discoba</taxon>
        <taxon>Euglenozoa</taxon>
        <taxon>Kinetoplastea</taxon>
        <taxon>Metakinetoplastina</taxon>
        <taxon>Eubodonida</taxon>
        <taxon>Bodonidae</taxon>
        <taxon>Bodo</taxon>
    </lineage>
</organism>
<gene>
    <name evidence="2" type="ORF">BSAL_88945</name>
</gene>
<evidence type="ECO:0000313" key="3">
    <source>
        <dbReference type="Proteomes" id="UP000051952"/>
    </source>
</evidence>
<keyword evidence="1" id="KW-0732">Signal</keyword>
<evidence type="ECO:0000256" key="1">
    <source>
        <dbReference type="SAM" id="SignalP"/>
    </source>
</evidence>
<accession>A0A0S4J8V8</accession>
<sequence>MLAGMVLRSFLHSLVAHRVTMRRCAFSDEGSRAGDVMVESTAALDEVERHVAVVNSRFQNISAQVLDQSP</sequence>
<feature type="chain" id="PRO_5006622054" description="Membrane-associated protein" evidence="1">
    <location>
        <begin position="17"/>
        <end position="70"/>
    </location>
</feature>
<evidence type="ECO:0000313" key="2">
    <source>
        <dbReference type="EMBL" id="CUG84771.1"/>
    </source>
</evidence>
<reference evidence="3" key="1">
    <citation type="submission" date="2015-09" db="EMBL/GenBank/DDBJ databases">
        <authorList>
            <consortium name="Pathogen Informatics"/>
        </authorList>
    </citation>
    <scope>NUCLEOTIDE SEQUENCE [LARGE SCALE GENOMIC DNA]</scope>
    <source>
        <strain evidence="3">Lake Konstanz</strain>
    </source>
</reference>
<dbReference type="EMBL" id="CYKH01001130">
    <property type="protein sequence ID" value="CUG84771.1"/>
    <property type="molecule type" value="Genomic_DNA"/>
</dbReference>
<name>A0A0S4J8V8_BODSA</name>
<feature type="signal peptide" evidence="1">
    <location>
        <begin position="1"/>
        <end position="16"/>
    </location>
</feature>
<evidence type="ECO:0008006" key="4">
    <source>
        <dbReference type="Google" id="ProtNLM"/>
    </source>
</evidence>
<dbReference type="Proteomes" id="UP000051952">
    <property type="component" value="Unassembled WGS sequence"/>
</dbReference>
<keyword evidence="3" id="KW-1185">Reference proteome</keyword>
<protein>
    <recommendedName>
        <fullName evidence="4">Membrane-associated protein</fullName>
    </recommendedName>
</protein>
<proteinExistence type="predicted"/>